<proteinExistence type="inferred from homology"/>
<keyword evidence="8 11" id="KW-0256">Endoplasmic reticulum</keyword>
<comment type="similarity">
    <text evidence="4 11">Belongs to the OST1 family.</text>
</comment>
<dbReference type="Proteomes" id="UP000504634">
    <property type="component" value="Unplaced"/>
</dbReference>
<evidence type="ECO:0000256" key="6">
    <source>
        <dbReference type="ARBA" id="ARBA00022692"/>
    </source>
</evidence>
<feature type="signal peptide" evidence="11">
    <location>
        <begin position="1"/>
        <end position="22"/>
    </location>
</feature>
<reference evidence="13" key="1">
    <citation type="submission" date="2025-08" db="UniProtKB">
        <authorList>
            <consortium name="RefSeq"/>
        </authorList>
    </citation>
    <scope>IDENTIFICATION</scope>
    <source>
        <strain evidence="13">11010-0011.00</strain>
        <tissue evidence="13">Whole body</tissue>
    </source>
</reference>
<keyword evidence="12" id="KW-1185">Reference proteome</keyword>
<comment type="function">
    <text evidence="1 11">Subunit of the oligosaccharyl transferase (OST) complex that catalyzes the initial transfer of a defined glycan (Glc(3)Man(9)GlcNAc(2) in eukaryotes) from the lipid carrier dolichol-pyrophosphate to an asparagine residue within an Asn-X-Ser/Thr consensus motif in nascent polypeptide chains, the first step in protein N-glycosylation. N-glycosylation occurs cotranslationally and the complex associates with the Sec61 complex at the channel-forming translocon complex that mediates protein translocation across the endoplasmic reticulum (ER). All subunits are required for a maximal enzyme activity.</text>
</comment>
<protein>
    <recommendedName>
        <fullName evidence="5 11">Dolichyl-diphosphooligosaccharide--protein glycosyltransferase subunit 1</fullName>
    </recommendedName>
</protein>
<keyword evidence="7 11" id="KW-0732">Signal</keyword>
<comment type="subunit">
    <text evidence="11">Component of the oligosaccharyltransferase (OST) complex.</text>
</comment>
<evidence type="ECO:0000256" key="11">
    <source>
        <dbReference type="RuleBase" id="RU361143"/>
    </source>
</evidence>
<accession>A0A6J2U8I9</accession>
<dbReference type="InterPro" id="IPR007676">
    <property type="entry name" value="Ribophorin_I"/>
</dbReference>
<comment type="subcellular location">
    <subcellularLocation>
        <location evidence="2 11">Endoplasmic reticulum membrane</location>
        <topology evidence="2 11">Single-pass type I membrane protein</topology>
    </subcellularLocation>
</comment>
<evidence type="ECO:0000256" key="10">
    <source>
        <dbReference type="ARBA" id="ARBA00023136"/>
    </source>
</evidence>
<evidence type="ECO:0000256" key="5">
    <source>
        <dbReference type="ARBA" id="ARBA00017611"/>
    </source>
</evidence>
<evidence type="ECO:0000256" key="2">
    <source>
        <dbReference type="ARBA" id="ARBA00004115"/>
    </source>
</evidence>
<dbReference type="PANTHER" id="PTHR21049">
    <property type="entry name" value="RIBOPHORIN I"/>
    <property type="match status" value="1"/>
</dbReference>
<dbReference type="UniPathway" id="UPA00378"/>
<keyword evidence="6 11" id="KW-0812">Transmembrane</keyword>
<dbReference type="PANTHER" id="PTHR21049:SF0">
    <property type="entry name" value="DOLICHYL-DIPHOSPHOOLIGOSACCHARIDE--PROTEIN GLYCOSYLTRANSFERASE SUBUNIT 1"/>
    <property type="match status" value="1"/>
</dbReference>
<sequence length="451" mass="51857">MNWNCLYLAIISCLLLLNSVKAEIINKNVERYLDLSSQLVKTTIKINAEDSAGVPIKEYVFTAKEANIAYISAKDALNNDLKLRKEQSNDDQRFVLTFEKALPKQTIQIETVSVGNVKPYPEEIKQNEKQLVKYAGLLYLYSKYKTVTQKTQIKLSSSNIISYTQVKPFSVSSNKIILGPYENIKALSDEQLAIHYENQTPFLTVNSLERTIEVSHWGNIAVKESIEMIHSGAKLKGSFSRYDFQKDGRQSGQSAVKSYRTYLPASATGVYYRDMNGNISTSNMNVQRDFIDLELRPRFPLFGGWKTQYILGYNVPSYEYLFSAGKNYQLKMRLIDHVHDNMAIDKAVINVILPEGSSNIELMTPYSIKRRQNEFIYTYLDTTGRPMISFSRSNLVENHISDFTLKYTFSRVSLLQEPFLLIGFIYFIFILTIIFLRLDFSIVSYHHNKSE</sequence>
<feature type="transmembrane region" description="Helical" evidence="11">
    <location>
        <begin position="419"/>
        <end position="440"/>
    </location>
</feature>
<evidence type="ECO:0000313" key="13">
    <source>
        <dbReference type="RefSeq" id="XP_030384806.1"/>
    </source>
</evidence>
<keyword evidence="10 11" id="KW-0472">Membrane</keyword>
<dbReference type="GO" id="GO:0008250">
    <property type="term" value="C:oligosaccharyltransferase complex"/>
    <property type="evidence" value="ECO:0007669"/>
    <property type="project" value="UniProtKB-UniRule"/>
</dbReference>
<dbReference type="OrthoDB" id="310030at2759"/>
<comment type="pathway">
    <text evidence="3 11">Protein modification; protein glycosylation.</text>
</comment>
<organism evidence="12 13">
    <name type="scientific">Drosophila lebanonensis</name>
    <name type="common">Fruit fly</name>
    <name type="synonym">Scaptodrosophila lebanonensis</name>
    <dbReference type="NCBI Taxonomy" id="7225"/>
    <lineage>
        <taxon>Eukaryota</taxon>
        <taxon>Metazoa</taxon>
        <taxon>Ecdysozoa</taxon>
        <taxon>Arthropoda</taxon>
        <taxon>Hexapoda</taxon>
        <taxon>Insecta</taxon>
        <taxon>Pterygota</taxon>
        <taxon>Neoptera</taxon>
        <taxon>Endopterygota</taxon>
        <taxon>Diptera</taxon>
        <taxon>Brachycera</taxon>
        <taxon>Muscomorpha</taxon>
        <taxon>Ephydroidea</taxon>
        <taxon>Drosophilidae</taxon>
        <taxon>Scaptodrosophila</taxon>
    </lineage>
</organism>
<evidence type="ECO:0000256" key="9">
    <source>
        <dbReference type="ARBA" id="ARBA00022989"/>
    </source>
</evidence>
<evidence type="ECO:0000256" key="1">
    <source>
        <dbReference type="ARBA" id="ARBA00002791"/>
    </source>
</evidence>
<dbReference type="GeneID" id="115632014"/>
<evidence type="ECO:0000313" key="12">
    <source>
        <dbReference type="Proteomes" id="UP000504634"/>
    </source>
</evidence>
<feature type="chain" id="PRO_5027154502" description="Dolichyl-diphosphooligosaccharide--protein glycosyltransferase subunit 1" evidence="11">
    <location>
        <begin position="23"/>
        <end position="451"/>
    </location>
</feature>
<dbReference type="GO" id="GO:0018279">
    <property type="term" value="P:protein N-linked glycosylation via asparagine"/>
    <property type="evidence" value="ECO:0007669"/>
    <property type="project" value="TreeGrafter"/>
</dbReference>
<evidence type="ECO:0000256" key="3">
    <source>
        <dbReference type="ARBA" id="ARBA00004922"/>
    </source>
</evidence>
<evidence type="ECO:0000256" key="7">
    <source>
        <dbReference type="ARBA" id="ARBA00022729"/>
    </source>
</evidence>
<dbReference type="AlphaFoldDB" id="A0A6J2U8I9"/>
<gene>
    <name evidence="13" type="primary">LOC115632014</name>
</gene>
<dbReference type="Pfam" id="PF04597">
    <property type="entry name" value="Ribophorin_I"/>
    <property type="match status" value="1"/>
</dbReference>
<name>A0A6J2U8I9_DROLE</name>
<evidence type="ECO:0000256" key="4">
    <source>
        <dbReference type="ARBA" id="ARBA00008905"/>
    </source>
</evidence>
<evidence type="ECO:0000256" key="8">
    <source>
        <dbReference type="ARBA" id="ARBA00022824"/>
    </source>
</evidence>
<dbReference type="RefSeq" id="XP_030384806.1">
    <property type="nucleotide sequence ID" value="XM_030528946.1"/>
</dbReference>
<keyword evidence="9 11" id="KW-1133">Transmembrane helix</keyword>